<evidence type="ECO:0000256" key="1">
    <source>
        <dbReference type="SAM" id="Coils"/>
    </source>
</evidence>
<organism evidence="3 4">
    <name type="scientific">Comamonas jiangduensis</name>
    <dbReference type="NCBI Taxonomy" id="1194168"/>
    <lineage>
        <taxon>Bacteria</taxon>
        <taxon>Pseudomonadati</taxon>
        <taxon>Pseudomonadota</taxon>
        <taxon>Betaproteobacteria</taxon>
        <taxon>Burkholderiales</taxon>
        <taxon>Comamonadaceae</taxon>
        <taxon>Comamonas</taxon>
    </lineage>
</organism>
<keyword evidence="1" id="KW-0175">Coiled coil</keyword>
<reference evidence="3 4" key="1">
    <citation type="submission" date="2024-08" db="EMBL/GenBank/DDBJ databases">
        <authorList>
            <person name="Feng Z."/>
            <person name="Ronholm J."/>
        </authorList>
    </citation>
    <scope>NUCLEOTIDE SEQUENCE [LARGE SCALE GENOMIC DNA]</scope>
    <source>
        <strain evidence="3 4">4-AB0-8</strain>
    </source>
</reference>
<evidence type="ECO:0000313" key="4">
    <source>
        <dbReference type="Proteomes" id="UP001567350"/>
    </source>
</evidence>
<sequence>MRLAFHVGFGVLGSIALTASVMAQPSGKIGIYSCIDAAGHRITADRPIPQCADREQRVLSPSGVERGRLGPALTEAEMAQRLEQRRNEQLQLQRQQEQRRRDAVLLARYPDRSLHDAARRDAVLQMEEMQALARKRLQELDKEKQQLDQELQFYQQDPSKTPARLKGVLQDVEKAQQEQRALLAAQADEVQRIHKRFDADLQRLLPLWKSQQPSVSAADSSS</sequence>
<feature type="chain" id="PRO_5045925539" evidence="2">
    <location>
        <begin position="24"/>
        <end position="222"/>
    </location>
</feature>
<feature type="coiled-coil region" evidence="1">
    <location>
        <begin position="73"/>
        <end position="157"/>
    </location>
</feature>
<dbReference type="Proteomes" id="UP001567350">
    <property type="component" value="Unassembled WGS sequence"/>
</dbReference>
<evidence type="ECO:0000256" key="2">
    <source>
        <dbReference type="SAM" id="SignalP"/>
    </source>
</evidence>
<gene>
    <name evidence="3" type="ORF">ACBP88_04150</name>
</gene>
<proteinExistence type="predicted"/>
<feature type="signal peptide" evidence="2">
    <location>
        <begin position="1"/>
        <end position="23"/>
    </location>
</feature>
<evidence type="ECO:0000313" key="3">
    <source>
        <dbReference type="EMBL" id="MEZ2738659.1"/>
    </source>
</evidence>
<dbReference type="EMBL" id="JBGJLR010000003">
    <property type="protein sequence ID" value="MEZ2738659.1"/>
    <property type="molecule type" value="Genomic_DNA"/>
</dbReference>
<accession>A0ABV4ICK3</accession>
<dbReference type="RefSeq" id="WP_370891011.1">
    <property type="nucleotide sequence ID" value="NZ_JBGJLR010000003.1"/>
</dbReference>
<comment type="caution">
    <text evidence="3">The sequence shown here is derived from an EMBL/GenBank/DDBJ whole genome shotgun (WGS) entry which is preliminary data.</text>
</comment>
<keyword evidence="4" id="KW-1185">Reference proteome</keyword>
<name>A0ABV4ICK3_9BURK</name>
<protein>
    <submittedName>
        <fullName evidence="3">DUF4124 domain-containing protein</fullName>
    </submittedName>
</protein>
<keyword evidence="2" id="KW-0732">Signal</keyword>